<evidence type="ECO:0000256" key="8">
    <source>
        <dbReference type="ARBA" id="ARBA00023052"/>
    </source>
</evidence>
<comment type="similarity">
    <text evidence="1 11">Belongs to the transketolase family.</text>
</comment>
<comment type="function">
    <text evidence="11">Catalyzes the transfer of a two-carbon ketol group from a ketose donor to an aldose acceptor, via a covalent intermediate with the cofactor thiamine pyrophosphate.</text>
</comment>
<evidence type="ECO:0000256" key="11">
    <source>
        <dbReference type="RuleBase" id="RU004996"/>
    </source>
</evidence>
<dbReference type="Pfam" id="PF22613">
    <property type="entry name" value="Transketolase_C_1"/>
    <property type="match status" value="1"/>
</dbReference>
<evidence type="ECO:0000256" key="5">
    <source>
        <dbReference type="ARBA" id="ARBA00022723"/>
    </source>
</evidence>
<keyword evidence="4 11" id="KW-0808">Transferase</keyword>
<evidence type="ECO:0000256" key="7">
    <source>
        <dbReference type="ARBA" id="ARBA00022842"/>
    </source>
</evidence>
<evidence type="ECO:0000256" key="9">
    <source>
        <dbReference type="ARBA" id="ARBA00049473"/>
    </source>
</evidence>
<dbReference type="RefSeq" id="WP_249674514.1">
    <property type="nucleotide sequence ID" value="NZ_JAMCOF010000001.1"/>
</dbReference>
<dbReference type="Pfam" id="PF02779">
    <property type="entry name" value="Transket_pyr"/>
    <property type="match status" value="1"/>
</dbReference>
<comment type="catalytic activity">
    <reaction evidence="9 11">
        <text>D-sedoheptulose 7-phosphate + D-glyceraldehyde 3-phosphate = aldehydo-D-ribose 5-phosphate + D-xylulose 5-phosphate</text>
        <dbReference type="Rhea" id="RHEA:10508"/>
        <dbReference type="ChEBI" id="CHEBI:57483"/>
        <dbReference type="ChEBI" id="CHEBI:57737"/>
        <dbReference type="ChEBI" id="CHEBI:58273"/>
        <dbReference type="ChEBI" id="CHEBI:59776"/>
        <dbReference type="EC" id="2.2.1.1"/>
    </reaction>
</comment>
<dbReference type="InterPro" id="IPR020826">
    <property type="entry name" value="Transketolase_BS"/>
</dbReference>
<dbReference type="EC" id="2.2.1.1" evidence="3 10"/>
<dbReference type="PANTHER" id="PTHR43522:SF2">
    <property type="entry name" value="TRANSKETOLASE 1-RELATED"/>
    <property type="match status" value="1"/>
</dbReference>
<dbReference type="InterPro" id="IPR005474">
    <property type="entry name" value="Transketolase_N"/>
</dbReference>
<dbReference type="NCBIfam" id="TIGR00232">
    <property type="entry name" value="tktlase_bact"/>
    <property type="match status" value="1"/>
</dbReference>
<comment type="caution">
    <text evidence="13">The sequence shown here is derived from an EMBL/GenBank/DDBJ whole genome shotgun (WGS) entry which is preliminary data.</text>
</comment>
<feature type="domain" description="Transketolase-like pyrimidine-binding" evidence="12">
    <location>
        <begin position="351"/>
        <end position="522"/>
    </location>
</feature>
<dbReference type="EMBL" id="JAMCOF010000001">
    <property type="protein sequence ID" value="MCL6229186.1"/>
    <property type="molecule type" value="Genomic_DNA"/>
</dbReference>
<dbReference type="Pfam" id="PF00456">
    <property type="entry name" value="Transketolase_N"/>
    <property type="match status" value="1"/>
</dbReference>
<evidence type="ECO:0000313" key="14">
    <source>
        <dbReference type="Proteomes" id="UP001523003"/>
    </source>
</evidence>
<comment type="cofactor">
    <cofactor evidence="11">
        <name>Mg(2+)</name>
        <dbReference type="ChEBI" id="CHEBI:18420"/>
    </cofactor>
    <cofactor evidence="11">
        <name>Ca(2+)</name>
        <dbReference type="ChEBI" id="CHEBI:29108"/>
    </cofactor>
    <cofactor evidence="11">
        <name>Mn(2+)</name>
        <dbReference type="ChEBI" id="CHEBI:29035"/>
    </cofactor>
    <cofactor evidence="11">
        <name>Co(2+)</name>
        <dbReference type="ChEBI" id="CHEBI:48828"/>
    </cofactor>
    <text evidence="11">Binds 1 Mg(2+) ion per subunit. Can also utilize other divalent metal cations, such as Ca(2+), Mn(2+) and Co(2+).</text>
</comment>
<evidence type="ECO:0000256" key="2">
    <source>
        <dbReference type="ARBA" id="ARBA00011738"/>
    </source>
</evidence>
<comment type="subunit">
    <text evidence="2 11">Homodimer.</text>
</comment>
<accession>A0ABT0P6U8</accession>
<protein>
    <recommendedName>
        <fullName evidence="3 10">Transketolase</fullName>
        <ecNumber evidence="3 10">2.2.1.1</ecNumber>
    </recommendedName>
</protein>
<dbReference type="InterPro" id="IPR029061">
    <property type="entry name" value="THDP-binding"/>
</dbReference>
<keyword evidence="8 11" id="KW-0786">Thiamine pyrophosphate</keyword>
<dbReference type="InterPro" id="IPR055152">
    <property type="entry name" value="Transketolase-like_C_2"/>
</dbReference>
<keyword evidence="7 11" id="KW-0460">Magnesium</keyword>
<evidence type="ECO:0000313" key="13">
    <source>
        <dbReference type="EMBL" id="MCL6229186.1"/>
    </source>
</evidence>
<name>A0ABT0P6U8_9HYPH</name>
<evidence type="ECO:0000256" key="10">
    <source>
        <dbReference type="NCBIfam" id="TIGR00232"/>
    </source>
</evidence>
<dbReference type="CDD" id="cd02012">
    <property type="entry name" value="TPP_TK"/>
    <property type="match status" value="1"/>
</dbReference>
<dbReference type="Proteomes" id="UP001523003">
    <property type="component" value="Unassembled WGS sequence"/>
</dbReference>
<evidence type="ECO:0000256" key="1">
    <source>
        <dbReference type="ARBA" id="ARBA00007131"/>
    </source>
</evidence>
<reference evidence="13 14" key="1">
    <citation type="submission" date="2022-05" db="EMBL/GenBank/DDBJ databases">
        <title>Description of the Bartonella bilalgolemii sp. nov. Isolated from Apodemus uralensis (Pallas 1811).</title>
        <authorList>
            <person name="Zgheib R."/>
            <person name="Celebi B."/>
        </authorList>
    </citation>
    <scope>NUCLEOTIDE SEQUENCE [LARGE SCALE GENOMIC DNA]</scope>
    <source>
        <strain evidence="13 14">G70</strain>
    </source>
</reference>
<keyword evidence="14" id="KW-1185">Reference proteome</keyword>
<dbReference type="InterPro" id="IPR005475">
    <property type="entry name" value="Transketolase-like_Pyr-bd"/>
</dbReference>
<comment type="cofactor">
    <cofactor evidence="11">
        <name>thiamine diphosphate</name>
        <dbReference type="ChEBI" id="CHEBI:58937"/>
    </cofactor>
    <text evidence="11">Binds 1 thiamine pyrophosphate per subunit.</text>
</comment>
<dbReference type="PROSITE" id="PS00802">
    <property type="entry name" value="TRANSKETOLASE_2"/>
    <property type="match status" value="1"/>
</dbReference>
<gene>
    <name evidence="13" type="primary">tkt</name>
    <name evidence="13" type="ORF">M4Z11_00905</name>
</gene>
<evidence type="ECO:0000256" key="6">
    <source>
        <dbReference type="ARBA" id="ARBA00022837"/>
    </source>
</evidence>
<evidence type="ECO:0000259" key="12">
    <source>
        <dbReference type="SMART" id="SM00861"/>
    </source>
</evidence>
<dbReference type="Gene3D" id="3.40.50.920">
    <property type="match status" value="1"/>
</dbReference>
<dbReference type="InterPro" id="IPR033247">
    <property type="entry name" value="Transketolase_fam"/>
</dbReference>
<dbReference type="SUPFAM" id="SSF52922">
    <property type="entry name" value="TK C-terminal domain-like"/>
    <property type="match status" value="1"/>
</dbReference>
<dbReference type="InterPro" id="IPR005478">
    <property type="entry name" value="Transketolase_bac-like"/>
</dbReference>
<dbReference type="PROSITE" id="PS00801">
    <property type="entry name" value="TRANSKETOLASE_1"/>
    <property type="match status" value="1"/>
</dbReference>
<dbReference type="Gene3D" id="3.40.50.970">
    <property type="match status" value="2"/>
</dbReference>
<evidence type="ECO:0000256" key="4">
    <source>
        <dbReference type="ARBA" id="ARBA00022679"/>
    </source>
</evidence>
<dbReference type="CDD" id="cd07033">
    <property type="entry name" value="TPP_PYR_DXS_TK_like"/>
    <property type="match status" value="1"/>
</dbReference>
<organism evidence="13 14">
    <name type="scientific">Bartonella bilalgolemii</name>
    <dbReference type="NCBI Taxonomy" id="2942911"/>
    <lineage>
        <taxon>Bacteria</taxon>
        <taxon>Pseudomonadati</taxon>
        <taxon>Pseudomonadota</taxon>
        <taxon>Alphaproteobacteria</taxon>
        <taxon>Hyphomicrobiales</taxon>
        <taxon>Bartonellaceae</taxon>
        <taxon>Bartonella</taxon>
    </lineage>
</organism>
<dbReference type="GO" id="GO:0004802">
    <property type="term" value="F:transketolase activity"/>
    <property type="evidence" value="ECO:0007669"/>
    <property type="project" value="UniProtKB-EC"/>
</dbReference>
<sequence>MTNNEKQNQMAHAIRFLAIDAIEAANSGHPGLPMGAADIVTVLYTKFLAYDPKNPRWPNRDRFVLSAGHGSMLLYALLYLSGYEDISCDDLRNFRQIGSKLAGHPEYGHVAGVETTTGPLGQGLANAVGMALGERLLNARFGELICHYTYALVGDGCLMEGISQEAISLAGHLKLNKLIVFWDDNDISIDGAISLTDSTDQIARFKASGWNTIKVNGHNQTALMRAIEAAQVSDKPTLIACKTTIGFGAPNKGGTNKVHGSPLGAKEIDATRKALQWEEEPFVVPADILDSWRLAGLNAAKKRKKWEEKLLALSVAERAEFDRLMRGDLIGNFENVVDDYKQKLVVDRPAVATRKASEMALEVINEVVEETIGGSADLTGSNNTKTSQMKAISADDFSGRYLHYGIREHAMSAMMNGLALYGGFIPYGGTFLCFSDYMRPAMRLSSLMGVRVIYVMTHDSIGLGEDGPTHQPVEHLATLRALPNHFVFRPADAVETLECWQLALKAKKTPSTLALSRQNLPLVRQEYIKENLCMFGAYELLTASDDAQVTLFASGSEVHVVVKAHSVLEESGIPTRVVSVPCFELFAQQSAAYQKALIGEAPIKIAVEAAVQQGWERFIGCDGVFIGMKGFGVSGPSDALYSHFGITYEAVVAIVKEKLEKINKEVMI</sequence>
<keyword evidence="6 11" id="KW-0106">Calcium</keyword>
<proteinExistence type="inferred from homology"/>
<keyword evidence="5 11" id="KW-0479">Metal-binding</keyword>
<dbReference type="SMART" id="SM00861">
    <property type="entry name" value="Transket_pyr"/>
    <property type="match status" value="1"/>
</dbReference>
<dbReference type="PANTHER" id="PTHR43522">
    <property type="entry name" value="TRANSKETOLASE"/>
    <property type="match status" value="1"/>
</dbReference>
<dbReference type="InterPro" id="IPR049557">
    <property type="entry name" value="Transketolase_CS"/>
</dbReference>
<dbReference type="InterPro" id="IPR009014">
    <property type="entry name" value="Transketo_C/PFOR_II"/>
</dbReference>
<dbReference type="SUPFAM" id="SSF52518">
    <property type="entry name" value="Thiamin diphosphate-binding fold (THDP-binding)"/>
    <property type="match status" value="2"/>
</dbReference>
<evidence type="ECO:0000256" key="3">
    <source>
        <dbReference type="ARBA" id="ARBA00013152"/>
    </source>
</evidence>